<name>A0ACB7TF96_HYAAI</name>
<evidence type="ECO:0000313" key="2">
    <source>
        <dbReference type="Proteomes" id="UP000821845"/>
    </source>
</evidence>
<reference evidence="1" key="1">
    <citation type="submission" date="2020-05" db="EMBL/GenBank/DDBJ databases">
        <title>Large-scale comparative analyses of tick genomes elucidate their genetic diversity and vector capacities.</title>
        <authorList>
            <person name="Jia N."/>
            <person name="Wang J."/>
            <person name="Shi W."/>
            <person name="Du L."/>
            <person name="Sun Y."/>
            <person name="Zhan W."/>
            <person name="Jiang J."/>
            <person name="Wang Q."/>
            <person name="Zhang B."/>
            <person name="Ji P."/>
            <person name="Sakyi L.B."/>
            <person name="Cui X."/>
            <person name="Yuan T."/>
            <person name="Jiang B."/>
            <person name="Yang W."/>
            <person name="Lam T.T.-Y."/>
            <person name="Chang Q."/>
            <person name="Ding S."/>
            <person name="Wang X."/>
            <person name="Zhu J."/>
            <person name="Ruan X."/>
            <person name="Zhao L."/>
            <person name="Wei J."/>
            <person name="Que T."/>
            <person name="Du C."/>
            <person name="Cheng J."/>
            <person name="Dai P."/>
            <person name="Han X."/>
            <person name="Huang E."/>
            <person name="Gao Y."/>
            <person name="Liu J."/>
            <person name="Shao H."/>
            <person name="Ye R."/>
            <person name="Li L."/>
            <person name="Wei W."/>
            <person name="Wang X."/>
            <person name="Wang C."/>
            <person name="Yang T."/>
            <person name="Huo Q."/>
            <person name="Li W."/>
            <person name="Guo W."/>
            <person name="Chen H."/>
            <person name="Zhou L."/>
            <person name="Ni X."/>
            <person name="Tian J."/>
            <person name="Zhou Y."/>
            <person name="Sheng Y."/>
            <person name="Liu T."/>
            <person name="Pan Y."/>
            <person name="Xia L."/>
            <person name="Li J."/>
            <person name="Zhao F."/>
            <person name="Cao W."/>
        </authorList>
    </citation>
    <scope>NUCLEOTIDE SEQUENCE</scope>
    <source>
        <strain evidence="1">Hyas-2018</strain>
    </source>
</reference>
<comment type="caution">
    <text evidence="1">The sequence shown here is derived from an EMBL/GenBank/DDBJ whole genome shotgun (WGS) entry which is preliminary data.</text>
</comment>
<dbReference type="Proteomes" id="UP000821845">
    <property type="component" value="Chromosome 1"/>
</dbReference>
<proteinExistence type="predicted"/>
<gene>
    <name evidence="1" type="ORF">HPB50_004967</name>
</gene>
<protein>
    <submittedName>
        <fullName evidence="1">Uncharacterized protein</fullName>
    </submittedName>
</protein>
<dbReference type="EMBL" id="CM023481">
    <property type="protein sequence ID" value="KAH6944763.1"/>
    <property type="molecule type" value="Genomic_DNA"/>
</dbReference>
<organism evidence="1 2">
    <name type="scientific">Hyalomma asiaticum</name>
    <name type="common">Tick</name>
    <dbReference type="NCBI Taxonomy" id="266040"/>
    <lineage>
        <taxon>Eukaryota</taxon>
        <taxon>Metazoa</taxon>
        <taxon>Ecdysozoa</taxon>
        <taxon>Arthropoda</taxon>
        <taxon>Chelicerata</taxon>
        <taxon>Arachnida</taxon>
        <taxon>Acari</taxon>
        <taxon>Parasitiformes</taxon>
        <taxon>Ixodida</taxon>
        <taxon>Ixodoidea</taxon>
        <taxon>Ixodidae</taxon>
        <taxon>Hyalomminae</taxon>
        <taxon>Hyalomma</taxon>
    </lineage>
</organism>
<accession>A0ACB7TF96</accession>
<evidence type="ECO:0000313" key="1">
    <source>
        <dbReference type="EMBL" id="KAH6944763.1"/>
    </source>
</evidence>
<sequence>MRRRSHSKLMVYCRVPFCKSRSEKTAGVSFHQFPANEELCAKWQKNISRDNLVINDKSPSTVVCSKHFLLSDYVSGRKIKKLAPGTVPTVFEGYPSYLVPPAKNQEPDTLVLQASRQNGRQSQKITSMLLWRRHKEKTN</sequence>
<keyword evidence="2" id="KW-1185">Reference proteome</keyword>